<keyword evidence="3" id="KW-1003">Cell membrane</keyword>
<feature type="transmembrane region" description="Helical" evidence="8">
    <location>
        <begin position="385"/>
        <end position="404"/>
    </location>
</feature>
<dbReference type="PANTHER" id="PTHR23522">
    <property type="entry name" value="BLL5896 PROTEIN"/>
    <property type="match status" value="1"/>
</dbReference>
<dbReference type="RefSeq" id="WP_183168065.1">
    <property type="nucleotide sequence ID" value="NZ_JACHXI010000028.1"/>
</dbReference>
<dbReference type="NCBIfam" id="TIGR00882">
    <property type="entry name" value="2A0105"/>
    <property type="match status" value="1"/>
</dbReference>
<feature type="transmembrane region" description="Helical" evidence="8">
    <location>
        <begin position="295"/>
        <end position="314"/>
    </location>
</feature>
<evidence type="ECO:0000256" key="4">
    <source>
        <dbReference type="ARBA" id="ARBA00022519"/>
    </source>
</evidence>
<feature type="domain" description="Major facilitator superfamily (MFS) profile" evidence="9">
    <location>
        <begin position="1"/>
        <end position="408"/>
    </location>
</feature>
<evidence type="ECO:0000256" key="6">
    <source>
        <dbReference type="ARBA" id="ARBA00022989"/>
    </source>
</evidence>
<accession>A0A839TAM2</accession>
<keyword evidence="2" id="KW-0813">Transport</keyword>
<dbReference type="Pfam" id="PF01306">
    <property type="entry name" value="LacY_symp"/>
    <property type="match status" value="1"/>
</dbReference>
<comment type="caution">
    <text evidence="10">The sequence shown here is derived from an EMBL/GenBank/DDBJ whole genome shotgun (WGS) entry which is preliminary data.</text>
</comment>
<dbReference type="AlphaFoldDB" id="A0A839TAM2"/>
<evidence type="ECO:0000256" key="3">
    <source>
        <dbReference type="ARBA" id="ARBA00022475"/>
    </source>
</evidence>
<feature type="transmembrane region" description="Helical" evidence="8">
    <location>
        <begin position="320"/>
        <end position="341"/>
    </location>
</feature>
<reference evidence="10 11" key="1">
    <citation type="submission" date="2020-08" db="EMBL/GenBank/DDBJ databases">
        <title>Genomic Encyclopedia of Type Strains, Phase III (KMG-III): the genomes of soil and plant-associated and newly described type strains.</title>
        <authorList>
            <person name="Whitman W."/>
        </authorList>
    </citation>
    <scope>NUCLEOTIDE SEQUENCE [LARGE SCALE GENOMIC DNA]</scope>
    <source>
        <strain evidence="10 11">CECT 4462</strain>
    </source>
</reference>
<evidence type="ECO:0000256" key="5">
    <source>
        <dbReference type="ARBA" id="ARBA00022692"/>
    </source>
</evidence>
<feature type="transmembrane region" description="Helical" evidence="8">
    <location>
        <begin position="353"/>
        <end position="373"/>
    </location>
</feature>
<dbReference type="PRINTS" id="PR00174">
    <property type="entry name" value="LACYSMPORT"/>
</dbReference>
<dbReference type="Proteomes" id="UP000549250">
    <property type="component" value="Unassembled WGS sequence"/>
</dbReference>
<evidence type="ECO:0000256" key="8">
    <source>
        <dbReference type="SAM" id="Phobius"/>
    </source>
</evidence>
<feature type="transmembrane region" description="Helical" evidence="8">
    <location>
        <begin position="20"/>
        <end position="40"/>
    </location>
</feature>
<dbReference type="InterPro" id="IPR020846">
    <property type="entry name" value="MFS_dom"/>
</dbReference>
<feature type="transmembrane region" description="Helical" evidence="8">
    <location>
        <begin position="109"/>
        <end position="128"/>
    </location>
</feature>
<feature type="transmembrane region" description="Helical" evidence="8">
    <location>
        <begin position="174"/>
        <end position="191"/>
    </location>
</feature>
<dbReference type="GO" id="GO:0015528">
    <property type="term" value="F:lactose:proton symporter activity"/>
    <property type="evidence" value="ECO:0007669"/>
    <property type="project" value="TreeGrafter"/>
</dbReference>
<dbReference type="InterPro" id="IPR036259">
    <property type="entry name" value="MFS_trans_sf"/>
</dbReference>
<dbReference type="PROSITE" id="PS50850">
    <property type="entry name" value="MFS"/>
    <property type="match status" value="1"/>
</dbReference>
<dbReference type="GO" id="GO:0030395">
    <property type="term" value="F:lactose binding"/>
    <property type="evidence" value="ECO:0007669"/>
    <property type="project" value="TreeGrafter"/>
</dbReference>
<feature type="transmembrane region" description="Helical" evidence="8">
    <location>
        <begin position="263"/>
        <end position="283"/>
    </location>
</feature>
<keyword evidence="5 8" id="KW-0812">Transmembrane</keyword>
<organism evidence="10 11">
    <name type="scientific">Azomonas macrocytogenes</name>
    <name type="common">Azotobacter macrocytogenes</name>
    <dbReference type="NCBI Taxonomy" id="69962"/>
    <lineage>
        <taxon>Bacteria</taxon>
        <taxon>Pseudomonadati</taxon>
        <taxon>Pseudomonadota</taxon>
        <taxon>Gammaproteobacteria</taxon>
        <taxon>Pseudomonadales</taxon>
        <taxon>Pseudomonadaceae</taxon>
        <taxon>Azomonas</taxon>
    </lineage>
</organism>
<feature type="transmembrane region" description="Helical" evidence="8">
    <location>
        <begin position="81"/>
        <end position="97"/>
    </location>
</feature>
<evidence type="ECO:0000256" key="7">
    <source>
        <dbReference type="ARBA" id="ARBA00023136"/>
    </source>
</evidence>
<dbReference type="EMBL" id="JACHXI010000028">
    <property type="protein sequence ID" value="MBB3105194.1"/>
    <property type="molecule type" value="Genomic_DNA"/>
</dbReference>
<keyword evidence="7 8" id="KW-0472">Membrane</keyword>
<evidence type="ECO:0000313" key="10">
    <source>
        <dbReference type="EMBL" id="MBB3105194.1"/>
    </source>
</evidence>
<gene>
    <name evidence="10" type="ORF">FHR87_003629</name>
</gene>
<dbReference type="SUPFAM" id="SSF103473">
    <property type="entry name" value="MFS general substrate transporter"/>
    <property type="match status" value="1"/>
</dbReference>
<evidence type="ECO:0000313" key="11">
    <source>
        <dbReference type="Proteomes" id="UP000549250"/>
    </source>
</evidence>
<dbReference type="Gene3D" id="1.20.1250.20">
    <property type="entry name" value="MFS general substrate transporter like domains"/>
    <property type="match status" value="2"/>
</dbReference>
<dbReference type="InterPro" id="IPR000576">
    <property type="entry name" value="LacY/RafB_perm_fam"/>
</dbReference>
<evidence type="ECO:0000256" key="1">
    <source>
        <dbReference type="ARBA" id="ARBA00004429"/>
    </source>
</evidence>
<comment type="subcellular location">
    <subcellularLocation>
        <location evidence="1">Cell inner membrane</location>
        <topology evidence="1">Multi-pass membrane protein</topology>
    </subcellularLocation>
</comment>
<keyword evidence="11" id="KW-1185">Reference proteome</keyword>
<name>A0A839TAM2_AZOMA</name>
<proteinExistence type="predicted"/>
<sequence>MNVAHDAAESPLSSYLKYGLIFFLYYFIYGGTIPFLAVWLGDTAKLEAGAIGLLFGSKAIFALLLQPLFGFLTDRLDNRKHLLWCLIGLLVLFAPYMKWVFAPLLAENLLLGVLAGGIYLGTIFAAGSGTFESYIEKACRASHLPYGRVRMFGAIGYGCSAALSGMLVSTNPESIFWIGSGCALVLVVLFLQVRPASAVAQPDGGDERHSPISAATIKALLAKRNFWFLILYVVGVACLYDVFDQQFVKFFCSFFDTPQQGTRVFGFITVLTEGSVALMMFFIPGLLKRIGGKNALIIAGFVMSIRIIGSGLATSPAELVAMKMLHALEVPLIFIGMFKYIEDVFDTRLSATIYMAGFIFAKGLGVTIISPVAGYMYEALGFKDAYLILGSVAFLFTVISILTLDSGSYKSLHRLDIFAKKTKASPADGEQANLIPHAERKAY</sequence>
<feature type="transmembrane region" description="Helical" evidence="8">
    <location>
        <begin position="46"/>
        <end position="69"/>
    </location>
</feature>
<feature type="transmembrane region" description="Helical" evidence="8">
    <location>
        <begin position="226"/>
        <end position="243"/>
    </location>
</feature>
<evidence type="ECO:0000259" key="9">
    <source>
        <dbReference type="PROSITE" id="PS50850"/>
    </source>
</evidence>
<keyword evidence="4" id="KW-0997">Cell inner membrane</keyword>
<dbReference type="GO" id="GO:0005886">
    <property type="term" value="C:plasma membrane"/>
    <property type="evidence" value="ECO:0007669"/>
    <property type="project" value="UniProtKB-SubCell"/>
</dbReference>
<protein>
    <submittedName>
        <fullName evidence="10">OHS family lactose permease-like MFS transporter</fullName>
    </submittedName>
</protein>
<dbReference type="NCBIfam" id="NF007077">
    <property type="entry name" value="PRK09528.1"/>
    <property type="match status" value="1"/>
</dbReference>
<feature type="transmembrane region" description="Helical" evidence="8">
    <location>
        <begin position="149"/>
        <end position="168"/>
    </location>
</feature>
<evidence type="ECO:0000256" key="2">
    <source>
        <dbReference type="ARBA" id="ARBA00022448"/>
    </source>
</evidence>
<keyword evidence="6 8" id="KW-1133">Transmembrane helix</keyword>
<dbReference type="PANTHER" id="PTHR23522:SF10">
    <property type="entry name" value="3-PHENYLPROPIONIC ACID TRANSPORTER-RELATED"/>
    <property type="match status" value="1"/>
</dbReference>